<dbReference type="Proteomes" id="UP001057702">
    <property type="component" value="Unassembled WGS sequence"/>
</dbReference>
<sequence>MSTQVSSTWVQVTTLDELWEGEMLPVSVDETDVLVVNAGGTVVAFEDSCPHVGTALSTGTFDGKEIMCPSHEWTFTATTGKGINPAAACLRRYAVRIEGEAVYINLHDVLQEEKGMA</sequence>
<dbReference type="EMBL" id="JANFNG010000001">
    <property type="protein sequence ID" value="MCQ4079100.1"/>
    <property type="molecule type" value="Genomic_DNA"/>
</dbReference>
<dbReference type="Gene3D" id="2.102.10.10">
    <property type="entry name" value="Rieske [2Fe-2S] iron-sulphur domain"/>
    <property type="match status" value="1"/>
</dbReference>
<evidence type="ECO:0000256" key="2">
    <source>
        <dbReference type="ARBA" id="ARBA00022723"/>
    </source>
</evidence>
<dbReference type="PROSITE" id="PS51296">
    <property type="entry name" value="RIESKE"/>
    <property type="match status" value="1"/>
</dbReference>
<name>A0ABT1PRA7_9ACTN</name>
<comment type="similarity">
    <text evidence="6">Belongs to the bacterial ring-hydroxylating dioxygenase ferredoxin component family.</text>
</comment>
<evidence type="ECO:0000256" key="4">
    <source>
        <dbReference type="ARBA" id="ARBA00023014"/>
    </source>
</evidence>
<comment type="caution">
    <text evidence="8">The sequence shown here is derived from an EMBL/GenBank/DDBJ whole genome shotgun (WGS) entry which is preliminary data.</text>
</comment>
<evidence type="ECO:0000313" key="9">
    <source>
        <dbReference type="Proteomes" id="UP001057702"/>
    </source>
</evidence>
<evidence type="ECO:0000259" key="7">
    <source>
        <dbReference type="PROSITE" id="PS51296"/>
    </source>
</evidence>
<dbReference type="SUPFAM" id="SSF50022">
    <property type="entry name" value="ISP domain"/>
    <property type="match status" value="1"/>
</dbReference>
<feature type="domain" description="Rieske" evidence="7">
    <location>
        <begin position="10"/>
        <end position="104"/>
    </location>
</feature>
<proteinExistence type="inferred from homology"/>
<organism evidence="8 9">
    <name type="scientific">Streptomyces humicola</name>
    <dbReference type="NCBI Taxonomy" id="2953240"/>
    <lineage>
        <taxon>Bacteria</taxon>
        <taxon>Bacillati</taxon>
        <taxon>Actinomycetota</taxon>
        <taxon>Actinomycetes</taxon>
        <taxon>Kitasatosporales</taxon>
        <taxon>Streptomycetaceae</taxon>
        <taxon>Streptomyces</taxon>
    </lineage>
</organism>
<dbReference type="RefSeq" id="WP_255917955.1">
    <property type="nucleotide sequence ID" value="NZ_JANFNG010000001.1"/>
</dbReference>
<gene>
    <name evidence="8" type="ORF">NGB36_00325</name>
</gene>
<evidence type="ECO:0000313" key="8">
    <source>
        <dbReference type="EMBL" id="MCQ4079100.1"/>
    </source>
</evidence>
<keyword evidence="4" id="KW-0411">Iron-sulfur</keyword>
<dbReference type="PANTHER" id="PTHR21496">
    <property type="entry name" value="FERREDOXIN-RELATED"/>
    <property type="match status" value="1"/>
</dbReference>
<accession>A0ABT1PRA7</accession>
<reference evidence="8" key="1">
    <citation type="submission" date="2022-06" db="EMBL/GenBank/DDBJ databases">
        <title>Draft genome sequence of Streptomyces sp. RB6PN25 isolated from peat swamp forest in Thailand.</title>
        <authorList>
            <person name="Duangmal K."/>
            <person name="Klaysubun C."/>
        </authorList>
    </citation>
    <scope>NUCLEOTIDE SEQUENCE</scope>
    <source>
        <strain evidence="8">RB6PN25</strain>
    </source>
</reference>
<keyword evidence="3" id="KW-0408">Iron</keyword>
<evidence type="ECO:0000256" key="1">
    <source>
        <dbReference type="ARBA" id="ARBA00022714"/>
    </source>
</evidence>
<dbReference type="InterPro" id="IPR036922">
    <property type="entry name" value="Rieske_2Fe-2S_sf"/>
</dbReference>
<protein>
    <submittedName>
        <fullName evidence="8">Rieske 2Fe-2S domain-containing protein</fullName>
    </submittedName>
</protein>
<evidence type="ECO:0000256" key="5">
    <source>
        <dbReference type="ARBA" id="ARBA00034078"/>
    </source>
</evidence>
<dbReference type="InterPro" id="IPR017941">
    <property type="entry name" value="Rieske_2Fe-2S"/>
</dbReference>
<keyword evidence="1" id="KW-0001">2Fe-2S</keyword>
<dbReference type="PANTHER" id="PTHR21496:SF0">
    <property type="entry name" value="RIESKE DOMAIN-CONTAINING PROTEIN"/>
    <property type="match status" value="1"/>
</dbReference>
<dbReference type="Pfam" id="PF00355">
    <property type="entry name" value="Rieske"/>
    <property type="match status" value="1"/>
</dbReference>
<evidence type="ECO:0000256" key="3">
    <source>
        <dbReference type="ARBA" id="ARBA00023004"/>
    </source>
</evidence>
<evidence type="ECO:0000256" key="6">
    <source>
        <dbReference type="ARBA" id="ARBA00038001"/>
    </source>
</evidence>
<keyword evidence="2" id="KW-0479">Metal-binding</keyword>
<comment type="cofactor">
    <cofactor evidence="5">
        <name>[2Fe-2S] cluster</name>
        <dbReference type="ChEBI" id="CHEBI:190135"/>
    </cofactor>
</comment>
<keyword evidence="9" id="KW-1185">Reference proteome</keyword>